<evidence type="ECO:0000256" key="7">
    <source>
        <dbReference type="SAM" id="Phobius"/>
    </source>
</evidence>
<feature type="region of interest" description="Disordered" evidence="6">
    <location>
        <begin position="470"/>
        <end position="502"/>
    </location>
</feature>
<feature type="compositionally biased region" description="Low complexity" evidence="6">
    <location>
        <begin position="363"/>
        <end position="391"/>
    </location>
</feature>
<dbReference type="InterPro" id="IPR013325">
    <property type="entry name" value="RNA_pol_sigma_r2"/>
</dbReference>
<dbReference type="InterPro" id="IPR007627">
    <property type="entry name" value="RNA_pol_sigma70_r2"/>
</dbReference>
<dbReference type="NCBIfam" id="TIGR02937">
    <property type="entry name" value="sigma70-ECF"/>
    <property type="match status" value="1"/>
</dbReference>
<keyword evidence="7" id="KW-0472">Membrane</keyword>
<feature type="domain" description="RNA polymerase sigma-70 region 2" evidence="8">
    <location>
        <begin position="32"/>
        <end position="94"/>
    </location>
</feature>
<feature type="compositionally biased region" description="Polar residues" evidence="6">
    <location>
        <begin position="482"/>
        <end position="494"/>
    </location>
</feature>
<dbReference type="PANTHER" id="PTHR43133:SF8">
    <property type="entry name" value="RNA POLYMERASE SIGMA FACTOR HI_1459-RELATED"/>
    <property type="match status" value="1"/>
</dbReference>
<evidence type="ECO:0000259" key="8">
    <source>
        <dbReference type="Pfam" id="PF04542"/>
    </source>
</evidence>
<sequence>MSGWPSFDRADDERLARALAAGDPSALIQVMDRYAARLYDYCHALLRDQEQAAGALHDALIAAYAHVPVLREPERFRSWLYALVRNECMRLLRDPGRPAERHEAPEVEDGFLDDAELARRQEARRLVHSALSTLRGRERESLDLMLRHGLDAFEVAGVLDLDEQEAANLTGAARARLDDALAAAYLARTGRSACPDLAAIAGDGGGRPLPPPVVRRVVQHVESCPVCGPRREQAAPAARLLQVLPVAMIPNDLRGHVMATATDAALAPDLAHIAHRAEPLDEWGWPYIVDRTAKQDTPSERRGPRALWPALAAAAAVIVIVSGAFYVLSGSSTGGTSAQGPSGGASESVLDPSSPPESEEPSDSPTPTKSETPTPTPSTTSPTPTLTPSQSRRPASHSSQPRPSTSKPSAGTLVVGGGCHLTPGESCSIRVRAVGGTVTWSASAAAPLSAGGGGTLASGRSASATVTLSQSCEGSGAGPVSFSPNGSVTVSWTCSPGDGQSG</sequence>
<feature type="transmembrane region" description="Helical" evidence="7">
    <location>
        <begin position="306"/>
        <end position="328"/>
    </location>
</feature>
<dbReference type="SUPFAM" id="SSF88946">
    <property type="entry name" value="Sigma2 domain of RNA polymerase sigma factors"/>
    <property type="match status" value="1"/>
</dbReference>
<protein>
    <submittedName>
        <fullName evidence="9">Sigma-70 family RNA polymerase sigma factor</fullName>
    </submittedName>
</protein>
<evidence type="ECO:0000313" key="9">
    <source>
        <dbReference type="EMBL" id="MFA1555604.1"/>
    </source>
</evidence>
<gene>
    <name evidence="9" type="ORF">SM436_18095</name>
</gene>
<feature type="compositionally biased region" description="Polar residues" evidence="6">
    <location>
        <begin position="392"/>
        <end position="409"/>
    </location>
</feature>
<evidence type="ECO:0000313" key="10">
    <source>
        <dbReference type="Proteomes" id="UP001569904"/>
    </source>
</evidence>
<feature type="compositionally biased region" description="Low complexity" evidence="6">
    <location>
        <begin position="332"/>
        <end position="352"/>
    </location>
</feature>
<evidence type="ECO:0000256" key="4">
    <source>
        <dbReference type="ARBA" id="ARBA00023125"/>
    </source>
</evidence>
<comment type="similarity">
    <text evidence="1">Belongs to the sigma-70 factor family. ECF subfamily.</text>
</comment>
<dbReference type="Gene3D" id="1.10.1740.10">
    <property type="match status" value="1"/>
</dbReference>
<keyword evidence="3" id="KW-0731">Sigma factor</keyword>
<evidence type="ECO:0000256" key="2">
    <source>
        <dbReference type="ARBA" id="ARBA00023015"/>
    </source>
</evidence>
<accession>A0ABV4QZL6</accession>
<dbReference type="Proteomes" id="UP001569904">
    <property type="component" value="Unassembled WGS sequence"/>
</dbReference>
<dbReference type="Pfam" id="PF04542">
    <property type="entry name" value="Sigma70_r2"/>
    <property type="match status" value="1"/>
</dbReference>
<dbReference type="EMBL" id="JAXCEH010000011">
    <property type="protein sequence ID" value="MFA1555604.1"/>
    <property type="molecule type" value="Genomic_DNA"/>
</dbReference>
<dbReference type="InterPro" id="IPR013324">
    <property type="entry name" value="RNA_pol_sigma_r3/r4-like"/>
</dbReference>
<feature type="region of interest" description="Disordered" evidence="6">
    <location>
        <begin position="332"/>
        <end position="417"/>
    </location>
</feature>
<name>A0ABV4QZL6_9ACTN</name>
<keyword evidence="7" id="KW-1133">Transmembrane helix</keyword>
<keyword evidence="2" id="KW-0805">Transcription regulation</keyword>
<keyword evidence="10" id="KW-1185">Reference proteome</keyword>
<organism evidence="9 10">
    <name type="scientific">Actinomadura chokoriensis</name>
    <dbReference type="NCBI Taxonomy" id="454156"/>
    <lineage>
        <taxon>Bacteria</taxon>
        <taxon>Bacillati</taxon>
        <taxon>Actinomycetota</taxon>
        <taxon>Actinomycetes</taxon>
        <taxon>Streptosporangiales</taxon>
        <taxon>Thermomonosporaceae</taxon>
        <taxon>Actinomadura</taxon>
    </lineage>
</organism>
<proteinExistence type="inferred from homology"/>
<keyword evidence="5" id="KW-0804">Transcription</keyword>
<reference evidence="9 10" key="1">
    <citation type="submission" date="2023-11" db="EMBL/GenBank/DDBJ databases">
        <title>Actinomadura monticuli sp. nov., isolated from volcanic ash.</title>
        <authorList>
            <person name="Lee S.D."/>
            <person name="Yang H."/>
            <person name="Kim I.S."/>
        </authorList>
    </citation>
    <scope>NUCLEOTIDE SEQUENCE [LARGE SCALE GENOMIC DNA]</scope>
    <source>
        <strain evidence="9 10">DSM 45346</strain>
    </source>
</reference>
<dbReference type="InterPro" id="IPR039425">
    <property type="entry name" value="RNA_pol_sigma-70-like"/>
</dbReference>
<comment type="caution">
    <text evidence="9">The sequence shown here is derived from an EMBL/GenBank/DDBJ whole genome shotgun (WGS) entry which is preliminary data.</text>
</comment>
<keyword evidence="4" id="KW-0238">DNA-binding</keyword>
<dbReference type="InterPro" id="IPR014284">
    <property type="entry name" value="RNA_pol_sigma-70_dom"/>
</dbReference>
<evidence type="ECO:0000256" key="6">
    <source>
        <dbReference type="SAM" id="MobiDB-lite"/>
    </source>
</evidence>
<keyword evidence="7" id="KW-0812">Transmembrane</keyword>
<evidence type="ECO:0000256" key="3">
    <source>
        <dbReference type="ARBA" id="ARBA00023082"/>
    </source>
</evidence>
<evidence type="ECO:0000256" key="5">
    <source>
        <dbReference type="ARBA" id="ARBA00023163"/>
    </source>
</evidence>
<dbReference type="PANTHER" id="PTHR43133">
    <property type="entry name" value="RNA POLYMERASE ECF-TYPE SIGMA FACTO"/>
    <property type="match status" value="1"/>
</dbReference>
<dbReference type="SUPFAM" id="SSF88659">
    <property type="entry name" value="Sigma3 and sigma4 domains of RNA polymerase sigma factors"/>
    <property type="match status" value="1"/>
</dbReference>
<evidence type="ECO:0000256" key="1">
    <source>
        <dbReference type="ARBA" id="ARBA00010641"/>
    </source>
</evidence>
<dbReference type="RefSeq" id="WP_371942330.1">
    <property type="nucleotide sequence ID" value="NZ_JAXCEH010000011.1"/>
</dbReference>